<organism evidence="2 3">
    <name type="scientific">Paraflavitalea soli</name>
    <dbReference type="NCBI Taxonomy" id="2315862"/>
    <lineage>
        <taxon>Bacteria</taxon>
        <taxon>Pseudomonadati</taxon>
        <taxon>Bacteroidota</taxon>
        <taxon>Chitinophagia</taxon>
        <taxon>Chitinophagales</taxon>
        <taxon>Chitinophagaceae</taxon>
        <taxon>Paraflavitalea</taxon>
    </lineage>
</organism>
<gene>
    <name evidence="2" type="ORF">D3H65_19325</name>
</gene>
<dbReference type="AlphaFoldDB" id="A0A3B7MSH2"/>
<keyword evidence="3" id="KW-1185">Reference proteome</keyword>
<evidence type="ECO:0000256" key="1">
    <source>
        <dbReference type="SAM" id="MobiDB-lite"/>
    </source>
</evidence>
<reference evidence="2 3" key="1">
    <citation type="submission" date="2018-09" db="EMBL/GenBank/DDBJ databases">
        <title>Genome sequencing of strain 6GH32-13.</title>
        <authorList>
            <person name="Weon H.-Y."/>
            <person name="Heo J."/>
            <person name="Kwon S.-W."/>
        </authorList>
    </citation>
    <scope>NUCLEOTIDE SEQUENCE [LARGE SCALE GENOMIC DNA]</scope>
    <source>
        <strain evidence="2 3">5GH32-13</strain>
    </source>
</reference>
<name>A0A3B7MSH2_9BACT</name>
<feature type="compositionally biased region" description="Polar residues" evidence="1">
    <location>
        <begin position="79"/>
        <end position="90"/>
    </location>
</feature>
<dbReference type="RefSeq" id="WP_119051879.1">
    <property type="nucleotide sequence ID" value="NZ_CP032157.1"/>
</dbReference>
<dbReference type="PROSITE" id="PS51257">
    <property type="entry name" value="PROKAR_LIPOPROTEIN"/>
    <property type="match status" value="1"/>
</dbReference>
<dbReference type="Proteomes" id="UP000263900">
    <property type="component" value="Chromosome"/>
</dbReference>
<dbReference type="EMBL" id="CP032157">
    <property type="protein sequence ID" value="AXY76000.1"/>
    <property type="molecule type" value="Genomic_DNA"/>
</dbReference>
<accession>A0A3B7MSH2</accession>
<protein>
    <submittedName>
        <fullName evidence="2">DUF4884 domain-containing protein</fullName>
    </submittedName>
</protein>
<dbReference type="Pfam" id="PF16225">
    <property type="entry name" value="DUF4884"/>
    <property type="match status" value="1"/>
</dbReference>
<feature type="region of interest" description="Disordered" evidence="1">
    <location>
        <begin position="79"/>
        <end position="98"/>
    </location>
</feature>
<evidence type="ECO:0000313" key="2">
    <source>
        <dbReference type="EMBL" id="AXY76000.1"/>
    </source>
</evidence>
<proteinExistence type="predicted"/>
<dbReference type="OrthoDB" id="680575at2"/>
<dbReference type="InterPro" id="IPR032618">
    <property type="entry name" value="DUF4884"/>
</dbReference>
<dbReference type="KEGG" id="pseg:D3H65_19325"/>
<evidence type="ECO:0000313" key="3">
    <source>
        <dbReference type="Proteomes" id="UP000263900"/>
    </source>
</evidence>
<sequence length="98" mass="11059">MLKLLLFIAILAFASCSISRPLRSEPSQNNDTYTVQYLFEHDGCKVYRFYDRGNYVYFTNCRGESMTVTDSSIIKTSTNLAASHPQSGIQPKSAPRKP</sequence>